<evidence type="ECO:0000313" key="2">
    <source>
        <dbReference type="EMBL" id="MBA2778031.1"/>
    </source>
</evidence>
<reference evidence="3 5" key="1">
    <citation type="submission" date="2020-05" db="EMBL/GenBank/DDBJ databases">
        <title>Comparative genomic analysis of denitrifying bacteria from Halomonas genus.</title>
        <authorList>
            <person name="Wang L."/>
            <person name="Shao Z."/>
        </authorList>
    </citation>
    <scope>NUCLEOTIDE SEQUENCE [LARGE SCALE GENOMIC DNA]</scope>
    <source>
        <strain evidence="3 5">DSM 17331</strain>
    </source>
</reference>
<feature type="coiled-coil region" evidence="1">
    <location>
        <begin position="151"/>
        <end position="178"/>
    </location>
</feature>
<sequence length="1068" mass="120188">MTQKTSTEWPPFSASDSDGGAICTESQHACQATEWVDILYLVGTGRFWLLTKEAAELLHEAAHELHQWASIEDPDQRNATLSEKAGIMECFLPASPGSFLADAERDRYTELERELAKARVWHTGLDTTIETSPLPSGREADERQCRLRYQRQQQATEIRRLEDELNALRNAGRRAGRDAGYVVDGDAYYGPWESEIQQALETYRRTRREAIRQYQQGPGMRDATEGDTEQRYTLQEVLTEYQAFLEHCETQPPNAASAQCHLADMIQMAELRSGTLYAAYLESILHLAALGIATPEYALAAPSASDTTLHEGVGDFDHYNDLLREQADLLAAVETKLEEWQTGTAGHAALPLFLFADERERYQQLSEQLDALHAHAKRAVDAMRPRRVLFWQADLADERNAFGYEQRHLDLLVRNDWPLREYTAAGGERELCHVSLHLLMDYMSDPERRRIAPLLDTDGVLPATRSDAPETALSQWLDLKGCEPIDWRGEWHDDPLGLFQPEAFYHYLDEAGYEIDSLASDDARTRWGDTLQRLLFTGPARETLRLFDASAQAQALRLIGLTQGELSSTITLDFPEPLRLADNAKADDEWTTRQGSVEASSDSGPLRREWTLKGDYHLVRGELILNVLDLPEEDEAQSATLPLKDGGELDLGRYALRLETVAKGFAGASLAMSGALRLAFDGEPSISADEPVHRLGIGGRLNAFVGMRGGLEHRGELRWEPPEDIAMRAPMHQAVDAFTRRNQLDELQAWRSLGVIAWHREHGAGWGGSGDFHLGLRNGKFVLRAKASVFCGKGVGGGVTMELDNRHLDLWLTMLHRDLVASGFERVDWLDDDAFEELSNLGYVLMMTLLNAGLVMAKGRAWLRQLRDELTETDRAGQIAYALTRRLRRAQENLRVAWVQQLTPEALGALLWLLTSTPREFEVEEAVTGGRGRGPRRRRFNEHEARDLQQMAIANCVGWIHDGMLICTYGPLRPASGPNPASLLFEKALLRLDRHGQRTHDVRGLGYCRNRYILDRFMKSSALSNEQSNITKERYFTAANSLGRHADAHCEYLPDGQGGMRVIYEEPQ</sequence>
<evidence type="ECO:0000313" key="4">
    <source>
        <dbReference type="Proteomes" id="UP000518091"/>
    </source>
</evidence>
<evidence type="ECO:0000313" key="5">
    <source>
        <dbReference type="Proteomes" id="UP000814353"/>
    </source>
</evidence>
<dbReference type="Proteomes" id="UP000518091">
    <property type="component" value="Unassembled WGS sequence"/>
</dbReference>
<name>A0A7W0AD88_9GAMM</name>
<dbReference type="EMBL" id="JACEFT010000003">
    <property type="protein sequence ID" value="MBA2778031.1"/>
    <property type="molecule type" value="Genomic_DNA"/>
</dbReference>
<accession>A0A7W0AD88</accession>
<keyword evidence="1" id="KW-0175">Coiled coil</keyword>
<evidence type="ECO:0000256" key="1">
    <source>
        <dbReference type="SAM" id="Coils"/>
    </source>
</evidence>
<dbReference type="AlphaFoldDB" id="A0A7W0AD88"/>
<proteinExistence type="predicted"/>
<organism evidence="2 4">
    <name type="scientific">Billgrantia kenyensis</name>
    <dbReference type="NCBI Taxonomy" id="321266"/>
    <lineage>
        <taxon>Bacteria</taxon>
        <taxon>Pseudomonadati</taxon>
        <taxon>Pseudomonadota</taxon>
        <taxon>Gammaproteobacteria</taxon>
        <taxon>Oceanospirillales</taxon>
        <taxon>Halomonadaceae</taxon>
        <taxon>Billgrantia</taxon>
    </lineage>
</organism>
<protein>
    <submittedName>
        <fullName evidence="2">Uncharacterized protein</fullName>
    </submittedName>
</protein>
<dbReference type="RefSeq" id="WP_181513542.1">
    <property type="nucleotide sequence ID" value="NZ_JABFUB010000003.1"/>
</dbReference>
<reference evidence="2 4" key="2">
    <citation type="submission" date="2020-07" db="EMBL/GenBank/DDBJ databases">
        <title>Identification of Halomonas strains.</title>
        <authorList>
            <person name="Xiao Z."/>
            <person name="Shen J."/>
        </authorList>
    </citation>
    <scope>NUCLEOTIDE SEQUENCE [LARGE SCALE GENOMIC DNA]</scope>
    <source>
        <strain evidence="2 4">DSM 17331</strain>
    </source>
</reference>
<comment type="caution">
    <text evidence="2">The sequence shown here is derived from an EMBL/GenBank/DDBJ whole genome shotgun (WGS) entry which is preliminary data.</text>
</comment>
<gene>
    <name evidence="2" type="ORF">H1D44_03860</name>
    <name evidence="3" type="ORF">HOP48_06455</name>
</gene>
<evidence type="ECO:0000313" key="3">
    <source>
        <dbReference type="EMBL" id="MCG6661191.1"/>
    </source>
</evidence>
<dbReference type="EMBL" id="JABFUB010000003">
    <property type="protein sequence ID" value="MCG6661191.1"/>
    <property type="molecule type" value="Genomic_DNA"/>
</dbReference>
<dbReference type="Proteomes" id="UP000814353">
    <property type="component" value="Unassembled WGS sequence"/>
</dbReference>
<keyword evidence="5" id="KW-1185">Reference proteome</keyword>